<organism evidence="1 2">
    <name type="scientific">Erythrobacter aureus</name>
    <dbReference type="NCBI Taxonomy" id="2182384"/>
    <lineage>
        <taxon>Bacteria</taxon>
        <taxon>Pseudomonadati</taxon>
        <taxon>Pseudomonadota</taxon>
        <taxon>Alphaproteobacteria</taxon>
        <taxon>Sphingomonadales</taxon>
        <taxon>Erythrobacteraceae</taxon>
        <taxon>Erythrobacter/Porphyrobacter group</taxon>
        <taxon>Erythrobacter</taxon>
    </lineage>
</organism>
<keyword evidence="1" id="KW-0614">Plasmid</keyword>
<accession>A0A345YIX7</accession>
<reference evidence="1 2" key="1">
    <citation type="submission" date="2018-07" db="EMBL/GenBank/DDBJ databases">
        <title>Genome sequence of Erythrobacter strain YH-07, an antagonistic bacterium isolated from Yellow Sea.</title>
        <authorList>
            <person name="Tang T."/>
            <person name="Liu Q."/>
            <person name="Sun X."/>
        </authorList>
    </citation>
    <scope>NUCLEOTIDE SEQUENCE [LARGE SCALE GENOMIC DNA]</scope>
    <source>
        <strain evidence="1 2">YH-07</strain>
        <plasmid evidence="1 2">unnamed</plasmid>
    </source>
</reference>
<dbReference type="EMBL" id="CP031358">
    <property type="protein sequence ID" value="AXK43879.1"/>
    <property type="molecule type" value="Genomic_DNA"/>
</dbReference>
<proteinExistence type="predicted"/>
<protein>
    <submittedName>
        <fullName evidence="1">Uncharacterized protein</fullName>
    </submittedName>
</protein>
<dbReference type="KEGG" id="err:DVR09_15605"/>
<sequence length="109" mass="12148">MVIRPGLRRGLSAAKAAKRPALNAVAVSDLPFPEWEDTDLHDNSENFALFRQAAELIDGKGIFDFFVYRRVGSGPIADEELLTNVTAYYRDGKLSWVEGTDDGTLWTDK</sequence>
<keyword evidence="2" id="KW-1185">Reference proteome</keyword>
<evidence type="ECO:0000313" key="1">
    <source>
        <dbReference type="EMBL" id="AXK43879.1"/>
    </source>
</evidence>
<evidence type="ECO:0000313" key="2">
    <source>
        <dbReference type="Proteomes" id="UP000254508"/>
    </source>
</evidence>
<geneLocation type="plasmid" evidence="1 2">
    <name>unnamed</name>
</geneLocation>
<dbReference type="RefSeq" id="WP_115418192.1">
    <property type="nucleotide sequence ID" value="NZ_CP031358.1"/>
</dbReference>
<gene>
    <name evidence="1" type="ORF">DVR09_15605</name>
</gene>
<dbReference type="Proteomes" id="UP000254508">
    <property type="component" value="Plasmid unnamed"/>
</dbReference>
<name>A0A345YIX7_9SPHN</name>
<dbReference type="AlphaFoldDB" id="A0A345YIX7"/>